<dbReference type="InterPro" id="IPR019236">
    <property type="entry name" value="APP1_cat"/>
</dbReference>
<dbReference type="InterPro" id="IPR052935">
    <property type="entry name" value="Mg2+_PAP"/>
</dbReference>
<keyword evidence="4" id="KW-1185">Reference proteome</keyword>
<evidence type="ECO:0000256" key="1">
    <source>
        <dbReference type="SAM" id="MobiDB-lite"/>
    </source>
</evidence>
<dbReference type="PANTHER" id="PTHR28208:SF3">
    <property type="entry name" value="PHOSPHATIDATE PHOSPHATASE APP1"/>
    <property type="match status" value="1"/>
</dbReference>
<protein>
    <submittedName>
        <fullName evidence="3">DUF2183 domain-containing protein</fullName>
    </submittedName>
</protein>
<reference evidence="3 4" key="1">
    <citation type="submission" date="2019-09" db="EMBL/GenBank/DDBJ databases">
        <title>Genome sequence of Adhaeribacter sp. M2.</title>
        <authorList>
            <person name="Srinivasan S."/>
        </authorList>
    </citation>
    <scope>NUCLEOTIDE SEQUENCE [LARGE SCALE GENOMIC DNA]</scope>
    <source>
        <strain evidence="3 4">M2</strain>
    </source>
</reference>
<comment type="caution">
    <text evidence="3">The sequence shown here is derived from an EMBL/GenBank/DDBJ whole genome shotgun (WGS) entry which is preliminary data.</text>
</comment>
<feature type="region of interest" description="Disordered" evidence="1">
    <location>
        <begin position="370"/>
        <end position="390"/>
    </location>
</feature>
<dbReference type="PANTHER" id="PTHR28208">
    <property type="entry name" value="PHOSPHATIDATE PHOSPHATASE APP1"/>
    <property type="match status" value="1"/>
</dbReference>
<proteinExistence type="predicted"/>
<feature type="compositionally biased region" description="Basic and acidic residues" evidence="1">
    <location>
        <begin position="370"/>
        <end position="379"/>
    </location>
</feature>
<evidence type="ECO:0000313" key="3">
    <source>
        <dbReference type="EMBL" id="KAA9332861.1"/>
    </source>
</evidence>
<organism evidence="3 4">
    <name type="scientific">Adhaeribacter soli</name>
    <dbReference type="NCBI Taxonomy" id="2607655"/>
    <lineage>
        <taxon>Bacteria</taxon>
        <taxon>Pseudomonadati</taxon>
        <taxon>Bacteroidota</taxon>
        <taxon>Cytophagia</taxon>
        <taxon>Cytophagales</taxon>
        <taxon>Hymenobacteraceae</taxon>
        <taxon>Adhaeribacter</taxon>
    </lineage>
</organism>
<dbReference type="Pfam" id="PF09949">
    <property type="entry name" value="APP1_cat"/>
    <property type="match status" value="1"/>
</dbReference>
<dbReference type="AlphaFoldDB" id="A0A5N1ISG6"/>
<dbReference type="RefSeq" id="WP_150904273.1">
    <property type="nucleotide sequence ID" value="NZ_VTWT01000006.1"/>
</dbReference>
<accession>A0A5N1ISG6</accession>
<evidence type="ECO:0000259" key="2">
    <source>
        <dbReference type="Pfam" id="PF09949"/>
    </source>
</evidence>
<feature type="domain" description="Phosphatidate phosphatase APP1 catalytic" evidence="2">
    <location>
        <begin position="160"/>
        <end position="315"/>
    </location>
</feature>
<dbReference type="EMBL" id="VTWT01000006">
    <property type="protein sequence ID" value="KAA9332861.1"/>
    <property type="molecule type" value="Genomic_DNA"/>
</dbReference>
<name>A0A5N1ISG6_9BACT</name>
<dbReference type="Proteomes" id="UP000326570">
    <property type="component" value="Unassembled WGS sequence"/>
</dbReference>
<evidence type="ECO:0000313" key="4">
    <source>
        <dbReference type="Proteomes" id="UP000326570"/>
    </source>
</evidence>
<gene>
    <name evidence="3" type="ORF">F0P94_12770</name>
</gene>
<dbReference type="GO" id="GO:0008195">
    <property type="term" value="F:phosphatidate phosphatase activity"/>
    <property type="evidence" value="ECO:0007669"/>
    <property type="project" value="InterPro"/>
</dbReference>
<sequence length="390" mass="44001">MADWKKYLLKTGDKVEDKLDGLIFDFRNRFGLFEPVQVVTYRSYGTPERLYVKGRVLVDKGITGPEQEDSLWDNLWNMYKRFESDEIPNAHLKICFEDQEIDVYTDEEGYFTLNLQPAAPLKLSSIWHQVEIKLVDSPVPLNHEIKTNAQVLVPPPDAEYGIISDIDDTIVETGATSMLATARNVFFNNARTRLPFAGVSAFYKSLQLGRNGKRNNPFFYVSSSPWNTYDLLHDFLDLNEIPAGPILLRDLGIDQDKFIKSDHMSHKLKEIENLLITYPKLNFVLVGDSGQEDARIYETVVKNHPGRILAIYIRDVKLAERAEIVVGISEGLKESKVEMVLVENTVNAAEHAAKAGLIYTETIPEIAEEKAQDKGEIPGKVDATLAGPQA</sequence>